<evidence type="ECO:0000256" key="2">
    <source>
        <dbReference type="ARBA" id="ARBA00012415"/>
    </source>
</evidence>
<dbReference type="FunFam" id="2.160.10.10:FF:000001">
    <property type="entry name" value="UTP--glucose-1-phosphate uridylyltransferase"/>
    <property type="match status" value="1"/>
</dbReference>
<reference evidence="5" key="1">
    <citation type="submission" date="2021-01" db="EMBL/GenBank/DDBJ databases">
        <title>Phytophthora aleatoria, a newly-described species from Pinus radiata is distinct from Phytophthora cactorum isolates based on comparative genomics.</title>
        <authorList>
            <person name="Mcdougal R."/>
            <person name="Panda P."/>
            <person name="Williams N."/>
            <person name="Studholme D.J."/>
        </authorList>
    </citation>
    <scope>NUCLEOTIDE SEQUENCE</scope>
    <source>
        <strain evidence="5">NZFS 4037</strain>
    </source>
</reference>
<comment type="similarity">
    <text evidence="1">Belongs to the UDPGP type 1 family.</text>
</comment>
<organism evidence="5 6">
    <name type="scientific">Phytophthora aleatoria</name>
    <dbReference type="NCBI Taxonomy" id="2496075"/>
    <lineage>
        <taxon>Eukaryota</taxon>
        <taxon>Sar</taxon>
        <taxon>Stramenopiles</taxon>
        <taxon>Oomycota</taxon>
        <taxon>Peronosporomycetes</taxon>
        <taxon>Peronosporales</taxon>
        <taxon>Peronosporaceae</taxon>
        <taxon>Phytophthora</taxon>
    </lineage>
</organism>
<keyword evidence="3" id="KW-0808">Transferase</keyword>
<sequence>MHYKTHMPARFSVDDQMAEALASQELMGNRQRKNFLKLFRKYSKVKKTSIDWNSVKPPTNSMLTSNTSVESCPNDMNLRHELLDKLVILKLNGGLGTTLGCEGPKSAIEVRQDLSFLDLTVRQVEYLNSMYGVDVPLVLMNSFNTHEETVRIIRKYQFQSAKEYLARFERGIPNITELDHLTVAGDVKFGSNITLKGTVILVANEGAHIDLPEGTVLENKVVTGNLRILDH</sequence>
<dbReference type="GO" id="GO:0006011">
    <property type="term" value="P:UDP-alpha-D-glucose metabolic process"/>
    <property type="evidence" value="ECO:0007669"/>
    <property type="project" value="InterPro"/>
</dbReference>
<protein>
    <recommendedName>
        <fullName evidence="2">UTP--glucose-1-phosphate uridylyltransferase</fullName>
        <ecNumber evidence="2">2.7.7.9</ecNumber>
    </recommendedName>
</protein>
<dbReference type="EC" id="2.7.7.9" evidence="2"/>
<name>A0A8J5INE5_9STRA</name>
<dbReference type="PANTHER" id="PTHR43511">
    <property type="match status" value="1"/>
</dbReference>
<proteinExistence type="inferred from homology"/>
<comment type="caution">
    <text evidence="5">The sequence shown here is derived from an EMBL/GenBank/DDBJ whole genome shotgun (WGS) entry which is preliminary data.</text>
</comment>
<dbReference type="Pfam" id="PF01704">
    <property type="entry name" value="UDPGP"/>
    <property type="match status" value="1"/>
</dbReference>
<dbReference type="Proteomes" id="UP000709295">
    <property type="component" value="Unassembled WGS sequence"/>
</dbReference>
<dbReference type="AlphaFoldDB" id="A0A8J5INE5"/>
<evidence type="ECO:0000313" key="5">
    <source>
        <dbReference type="EMBL" id="KAG6970167.1"/>
    </source>
</evidence>
<keyword evidence="6" id="KW-1185">Reference proteome</keyword>
<evidence type="ECO:0000256" key="1">
    <source>
        <dbReference type="ARBA" id="ARBA00010401"/>
    </source>
</evidence>
<evidence type="ECO:0000256" key="4">
    <source>
        <dbReference type="ARBA" id="ARBA00022695"/>
    </source>
</evidence>
<gene>
    <name evidence="5" type="ORF">JG688_00004998</name>
</gene>
<keyword evidence="4" id="KW-0548">Nucleotidyltransferase</keyword>
<accession>A0A8J5INE5</accession>
<dbReference type="InterPro" id="IPR002618">
    <property type="entry name" value="UDPGP_fam"/>
</dbReference>
<dbReference type="GO" id="GO:0003983">
    <property type="term" value="F:UTP:glucose-1-phosphate uridylyltransferase activity"/>
    <property type="evidence" value="ECO:0007669"/>
    <property type="project" value="UniProtKB-EC"/>
</dbReference>
<dbReference type="InterPro" id="IPR016267">
    <property type="entry name" value="UDPGP_trans"/>
</dbReference>
<evidence type="ECO:0000313" key="6">
    <source>
        <dbReference type="Proteomes" id="UP000709295"/>
    </source>
</evidence>
<dbReference type="EMBL" id="JAENGY010000189">
    <property type="protein sequence ID" value="KAG6970167.1"/>
    <property type="molecule type" value="Genomic_DNA"/>
</dbReference>
<evidence type="ECO:0000256" key="3">
    <source>
        <dbReference type="ARBA" id="ARBA00022679"/>
    </source>
</evidence>